<name>A0ABU7XDH6_9HYPH</name>
<dbReference type="PANTHER" id="PTHR42958">
    <property type="entry name" value="HYDROGENASE-2 LARGE CHAIN"/>
    <property type="match status" value="1"/>
</dbReference>
<dbReference type="Pfam" id="PF00374">
    <property type="entry name" value="NiFeSe_Hases"/>
    <property type="match status" value="1"/>
</dbReference>
<comment type="caution">
    <text evidence="1">The sequence shown here is derived from an EMBL/GenBank/DDBJ whole genome shotgun (WGS) entry which is preliminary data.</text>
</comment>
<gene>
    <name evidence="1" type="ORF">V3H18_01345</name>
</gene>
<dbReference type="Proteomes" id="UP001350748">
    <property type="component" value="Unassembled WGS sequence"/>
</dbReference>
<proteinExistence type="predicted"/>
<evidence type="ECO:0000313" key="1">
    <source>
        <dbReference type="EMBL" id="MEF3365170.1"/>
    </source>
</evidence>
<protein>
    <submittedName>
        <fullName evidence="1">Nickel-dependent hydrogenase large subunit</fullName>
    </submittedName>
</protein>
<organism evidence="1 2">
    <name type="scientific">Methylocystis borbori</name>
    <dbReference type="NCBI Taxonomy" id="3118750"/>
    <lineage>
        <taxon>Bacteria</taxon>
        <taxon>Pseudomonadati</taxon>
        <taxon>Pseudomonadota</taxon>
        <taxon>Alphaproteobacteria</taxon>
        <taxon>Hyphomicrobiales</taxon>
        <taxon>Methylocystaceae</taxon>
        <taxon>Methylocystis</taxon>
    </lineage>
</organism>
<dbReference type="InterPro" id="IPR001501">
    <property type="entry name" value="Ni-dep_hyd_lsu"/>
</dbReference>
<dbReference type="InterPro" id="IPR050867">
    <property type="entry name" value="NiFe/NiFeSe_hydrgnase_LSU"/>
</dbReference>
<dbReference type="InterPro" id="IPR029014">
    <property type="entry name" value="NiFe-Hase_large"/>
</dbReference>
<dbReference type="Gene3D" id="1.10.645.10">
    <property type="entry name" value="Cytochrome-c3 Hydrogenase, chain B"/>
    <property type="match status" value="2"/>
</dbReference>
<sequence>MSTSIGVEVTRIEDRVEAANITPRRQVDATRLLHGKAANDAPRLIGSVFTLCAASQRIASEAAVAAAQSLHLSDALRRRWRRMLYAERVAEHLRASLLDWPGEKNDPRRLAHLPALRQALTIARAAEKEEDNSFHIALKEAASRFGAPSGLDGAPRAWLGELWRDVLKNGHIAPYRERADFLALGDAETVHCALRNADAEFLSRPNLPGRIVETGAFARQFARLSHNIGLMAARLQARLYDIAYALDALACREPMAGEEDLVVARSSRPGEGFAMVDSPRGFLFHRIEIDASGAVTTYDILAPTEWNFHPAGPFVQALAAAQLNVADPRRIVATLAALFDPCASCDIRLLEAQHA</sequence>
<dbReference type="PANTHER" id="PTHR42958:SF4">
    <property type="entry name" value="HYDROGENASE EXPRESSION_FORMATION PROTEIN HUPK"/>
    <property type="match status" value="1"/>
</dbReference>
<dbReference type="EMBL" id="JAZHYN010000002">
    <property type="protein sequence ID" value="MEF3365170.1"/>
    <property type="molecule type" value="Genomic_DNA"/>
</dbReference>
<dbReference type="RefSeq" id="WP_332080071.1">
    <property type="nucleotide sequence ID" value="NZ_JAZHYN010000002.1"/>
</dbReference>
<keyword evidence="2" id="KW-1185">Reference proteome</keyword>
<dbReference type="SUPFAM" id="SSF56762">
    <property type="entry name" value="HydB/Nqo4-like"/>
    <property type="match status" value="1"/>
</dbReference>
<accession>A0ABU7XDH6</accession>
<reference evidence="1 2" key="1">
    <citation type="submission" date="2024-02" db="EMBL/GenBank/DDBJ databases">
        <authorList>
            <person name="Grouzdev D."/>
        </authorList>
    </citation>
    <scope>NUCLEOTIDE SEQUENCE [LARGE SCALE GENOMIC DNA]</scope>
    <source>
        <strain evidence="1 2">9N</strain>
    </source>
</reference>
<evidence type="ECO:0000313" key="2">
    <source>
        <dbReference type="Proteomes" id="UP001350748"/>
    </source>
</evidence>